<feature type="transmembrane region" description="Helical" evidence="1">
    <location>
        <begin position="313"/>
        <end position="331"/>
    </location>
</feature>
<evidence type="ECO:0000313" key="3">
    <source>
        <dbReference type="Proteomes" id="UP001597283"/>
    </source>
</evidence>
<organism evidence="2 3">
    <name type="scientific">Sphingomonas floccifaciens</name>
    <dbReference type="NCBI Taxonomy" id="1844115"/>
    <lineage>
        <taxon>Bacteria</taxon>
        <taxon>Pseudomonadati</taxon>
        <taxon>Pseudomonadota</taxon>
        <taxon>Alphaproteobacteria</taxon>
        <taxon>Sphingomonadales</taxon>
        <taxon>Sphingomonadaceae</taxon>
        <taxon>Sphingomonas</taxon>
    </lineage>
</organism>
<keyword evidence="1" id="KW-0472">Membrane</keyword>
<dbReference type="Proteomes" id="UP001597283">
    <property type="component" value="Unassembled WGS sequence"/>
</dbReference>
<feature type="transmembrane region" description="Helical" evidence="1">
    <location>
        <begin position="233"/>
        <end position="255"/>
    </location>
</feature>
<proteinExistence type="predicted"/>
<gene>
    <name evidence="2" type="ORF">ACFSC3_12685</name>
</gene>
<dbReference type="RefSeq" id="WP_380940812.1">
    <property type="nucleotide sequence ID" value="NZ_JBHUFC010000003.1"/>
</dbReference>
<sequence>MSDPVAPPLPQRGRASLWLAAPTRFAGLNTAGARLAAAFLALLLALAFTALAVPDPTVSAAQPTNDVSDLGIYESVIAGLRGGGDYYALLADALRSGGYPLRPFVTFRLPGHSVVQAILPQGVTIAILYLLAAGVVVAWWLRLRSLLSRPLTRSILALVLAGGLVPFVQTDLIAFHEIWAAMLVALSLAIWRPDRWLPSVALALVAMLVRETAALLPMVMAAYALKAGARREALGWALALLAFALALVAHAWAVAQVVEPLDPTSPGWSGLHGPGFFVRSLVISTALSALPLALAAPLVALSLFGWSAWRDPVGARTATLFFGYAAVIAIFARTNTFYWALMPAPVFLIGLMFVPDAVRDIATRLLDRRRVRVQRITQ</sequence>
<feature type="transmembrane region" description="Helical" evidence="1">
    <location>
        <begin position="337"/>
        <end position="358"/>
    </location>
</feature>
<evidence type="ECO:0000256" key="1">
    <source>
        <dbReference type="SAM" id="Phobius"/>
    </source>
</evidence>
<keyword evidence="3" id="KW-1185">Reference proteome</keyword>
<protein>
    <recommendedName>
        <fullName evidence="4">DUF2029 domain-containing protein</fullName>
    </recommendedName>
</protein>
<accession>A0ABW4NE55</accession>
<feature type="transmembrane region" description="Helical" evidence="1">
    <location>
        <begin position="155"/>
        <end position="176"/>
    </location>
</feature>
<reference evidence="3" key="1">
    <citation type="journal article" date="2019" name="Int. J. Syst. Evol. Microbiol.">
        <title>The Global Catalogue of Microorganisms (GCM) 10K type strain sequencing project: providing services to taxonomists for standard genome sequencing and annotation.</title>
        <authorList>
            <consortium name="The Broad Institute Genomics Platform"/>
            <consortium name="The Broad Institute Genome Sequencing Center for Infectious Disease"/>
            <person name="Wu L."/>
            <person name="Ma J."/>
        </authorList>
    </citation>
    <scope>NUCLEOTIDE SEQUENCE [LARGE SCALE GENOMIC DNA]</scope>
    <source>
        <strain evidence="3">Q85</strain>
    </source>
</reference>
<dbReference type="EMBL" id="JBHUFC010000003">
    <property type="protein sequence ID" value="MFD1788430.1"/>
    <property type="molecule type" value="Genomic_DNA"/>
</dbReference>
<keyword evidence="1" id="KW-1133">Transmembrane helix</keyword>
<name>A0ABW4NE55_9SPHN</name>
<feature type="transmembrane region" description="Helical" evidence="1">
    <location>
        <begin position="275"/>
        <end position="301"/>
    </location>
</feature>
<evidence type="ECO:0000313" key="2">
    <source>
        <dbReference type="EMBL" id="MFD1788430.1"/>
    </source>
</evidence>
<evidence type="ECO:0008006" key="4">
    <source>
        <dbReference type="Google" id="ProtNLM"/>
    </source>
</evidence>
<comment type="caution">
    <text evidence="2">The sequence shown here is derived from an EMBL/GenBank/DDBJ whole genome shotgun (WGS) entry which is preliminary data.</text>
</comment>
<keyword evidence="1" id="KW-0812">Transmembrane</keyword>
<feature type="transmembrane region" description="Helical" evidence="1">
    <location>
        <begin position="118"/>
        <end position="143"/>
    </location>
</feature>
<feature type="transmembrane region" description="Helical" evidence="1">
    <location>
        <begin position="196"/>
        <end position="221"/>
    </location>
</feature>